<evidence type="ECO:0000256" key="1">
    <source>
        <dbReference type="SAM" id="Phobius"/>
    </source>
</evidence>
<name>F1YXC5_9STRE</name>
<accession>F1YXC5</accession>
<feature type="transmembrane region" description="Helical" evidence="1">
    <location>
        <begin position="173"/>
        <end position="191"/>
    </location>
</feature>
<organism evidence="2 3">
    <name type="scientific">Streptococcus parauberis NCFD 2020</name>
    <dbReference type="NCBI Taxonomy" id="873447"/>
    <lineage>
        <taxon>Bacteria</taxon>
        <taxon>Bacillati</taxon>
        <taxon>Bacillota</taxon>
        <taxon>Bacilli</taxon>
        <taxon>Lactobacillales</taxon>
        <taxon>Streptococcaceae</taxon>
        <taxon>Streptococcus</taxon>
    </lineage>
</organism>
<dbReference type="HOGENOM" id="CLU_085026_1_0_9"/>
<dbReference type="SUPFAM" id="SSF158560">
    <property type="entry name" value="BH3980-like"/>
    <property type="match status" value="1"/>
</dbReference>
<dbReference type="AlphaFoldDB" id="F1YXC5"/>
<dbReference type="Gene3D" id="1.10.1900.10">
    <property type="entry name" value="c-terminal domain of poly(a) binding protein"/>
    <property type="match status" value="1"/>
</dbReference>
<keyword evidence="1" id="KW-1133">Transmembrane helix</keyword>
<dbReference type="EMBL" id="AEUT02000001">
    <property type="protein sequence ID" value="EGE55006.1"/>
    <property type="molecule type" value="Genomic_DNA"/>
</dbReference>
<feature type="transmembrane region" description="Helical" evidence="1">
    <location>
        <begin position="140"/>
        <end position="161"/>
    </location>
</feature>
<reference evidence="2 3" key="1">
    <citation type="submission" date="2011-02" db="EMBL/GenBank/DDBJ databases">
        <authorList>
            <person name="Stanhope M.J."/>
            <person name="Durkin A.S."/>
            <person name="Hostetler J."/>
            <person name="Kim M."/>
            <person name="Radune D."/>
            <person name="Singh I."/>
            <person name="Town C.D."/>
        </authorList>
    </citation>
    <scope>NUCLEOTIDE SEQUENCE [LARGE SCALE GENOMIC DNA]</scope>
    <source>
        <strain evidence="2 3">NCFD 2020</strain>
    </source>
</reference>
<proteinExistence type="predicted"/>
<evidence type="ECO:0000313" key="2">
    <source>
        <dbReference type="EMBL" id="EGE55006.1"/>
    </source>
</evidence>
<keyword evidence="1" id="KW-0472">Membrane</keyword>
<keyword evidence="1" id="KW-0812">Transmembrane</keyword>
<dbReference type="eggNOG" id="COG4817">
    <property type="taxonomic scope" value="Bacteria"/>
</dbReference>
<protein>
    <recommendedName>
        <fullName evidence="4">DUF1129 domain-containing protein</fullName>
    </recommendedName>
</protein>
<dbReference type="Proteomes" id="UP000003732">
    <property type="component" value="Unassembled WGS sequence"/>
</dbReference>
<feature type="transmembrane region" description="Helical" evidence="1">
    <location>
        <begin position="203"/>
        <end position="224"/>
    </location>
</feature>
<evidence type="ECO:0008006" key="4">
    <source>
        <dbReference type="Google" id="ProtNLM"/>
    </source>
</evidence>
<evidence type="ECO:0000313" key="3">
    <source>
        <dbReference type="Proteomes" id="UP000003732"/>
    </source>
</evidence>
<gene>
    <name evidence="2" type="ORF">SPB_1334</name>
</gene>
<sequence>MNKVKALQKENGRLEDGIKEVYSKDYTDMIVYLRGAKINDYHQEEIRNDLVSLLLEGQDRGERLEDIFGQDKQAFIDDVIASLPKMNATENFLRHLNMILLLVFNFSLIFLAGDILTYCLERIVNHKSPEFTMTITWLDILLMIVIIIVSIAIVEMIVKGTYSLTDKAMRRRFIVYCLPIIMIIFGLPFLNRSLDVSVLHGPIWYYLPLGGLLALAKFGLSNYLDKTYNTPL</sequence>
<comment type="caution">
    <text evidence="2">The sequence shown here is derived from an EMBL/GenBank/DDBJ whole genome shotgun (WGS) entry which is preliminary data.</text>
</comment>
<feature type="transmembrane region" description="Helical" evidence="1">
    <location>
        <begin position="99"/>
        <end position="120"/>
    </location>
</feature>